<evidence type="ECO:0000313" key="2">
    <source>
        <dbReference type="Proteomes" id="UP001139319"/>
    </source>
</evidence>
<dbReference type="AlphaFoldDB" id="A0A9X2HWF9"/>
<dbReference type="RefSeq" id="WP_253967948.1">
    <property type="nucleotide sequence ID" value="NZ_JAMFTH010000002.1"/>
</dbReference>
<accession>A0A9X2HWF9</accession>
<organism evidence="1 2">
    <name type="scientific">Gilvimarinus xylanilyticus</name>
    <dbReference type="NCBI Taxonomy" id="2944139"/>
    <lineage>
        <taxon>Bacteria</taxon>
        <taxon>Pseudomonadati</taxon>
        <taxon>Pseudomonadota</taxon>
        <taxon>Gammaproteobacteria</taxon>
        <taxon>Cellvibrionales</taxon>
        <taxon>Cellvibrionaceae</taxon>
        <taxon>Gilvimarinus</taxon>
    </lineage>
</organism>
<comment type="caution">
    <text evidence="1">The sequence shown here is derived from an EMBL/GenBank/DDBJ whole genome shotgun (WGS) entry which is preliminary data.</text>
</comment>
<reference evidence="1" key="1">
    <citation type="submission" date="2022-05" db="EMBL/GenBank/DDBJ databases">
        <authorList>
            <person name="Sun H.-N."/>
        </authorList>
    </citation>
    <scope>NUCLEOTIDE SEQUENCE</scope>
    <source>
        <strain evidence="1">HB14</strain>
    </source>
</reference>
<dbReference type="Proteomes" id="UP001139319">
    <property type="component" value="Unassembled WGS sequence"/>
</dbReference>
<reference evidence="1" key="2">
    <citation type="submission" date="2023-01" db="EMBL/GenBank/DDBJ databases">
        <title>Gilvimarinus xylanilyticus HB14 isolated from Caulerpa lentillifera aquaculture base in Hainan, China.</title>
        <authorList>
            <person name="Zhang Y.-J."/>
        </authorList>
    </citation>
    <scope>NUCLEOTIDE SEQUENCE</scope>
    <source>
        <strain evidence="1">HB14</strain>
    </source>
</reference>
<dbReference type="EMBL" id="JAMFTH010000002">
    <property type="protein sequence ID" value="MCP8899658.1"/>
    <property type="molecule type" value="Genomic_DNA"/>
</dbReference>
<evidence type="ECO:0000313" key="1">
    <source>
        <dbReference type="EMBL" id="MCP8899658.1"/>
    </source>
</evidence>
<dbReference type="NCBIfam" id="TIGR02647">
    <property type="entry name" value="DNA"/>
    <property type="match status" value="1"/>
</dbReference>
<sequence>MPFSQDQLNELNLLALFSSSSNQEGIKVHQHSADPASVAAAKRLHERGLVTQPDGGYLTPLGSEITEQVHKILAVLSSTS</sequence>
<dbReference type="InterPro" id="IPR013468">
    <property type="entry name" value="CHP02647"/>
</dbReference>
<proteinExistence type="predicted"/>
<gene>
    <name evidence="1" type="ORF">M6D89_10130</name>
</gene>
<dbReference type="Pfam" id="PF18918">
    <property type="entry name" value="DUF5669"/>
    <property type="match status" value="1"/>
</dbReference>
<name>A0A9X2HWF9_9GAMM</name>
<protein>
    <submittedName>
        <fullName evidence="1">TIGR02647 family protein</fullName>
    </submittedName>
</protein>
<keyword evidence="2" id="KW-1185">Reference proteome</keyword>